<dbReference type="InterPro" id="IPR027417">
    <property type="entry name" value="P-loop_NTPase"/>
</dbReference>
<dbReference type="Proteomes" id="UP001285352">
    <property type="component" value="Unassembled WGS sequence"/>
</dbReference>
<protein>
    <submittedName>
        <fullName evidence="1">FxSxx-COOH system tetratricopeptide repeat protein</fullName>
    </submittedName>
</protein>
<reference evidence="1 2" key="1">
    <citation type="submission" date="2023-11" db="EMBL/GenBank/DDBJ databases">
        <title>Lentzea sokolovensis, sp. nov., Lentzea kristufkii, sp. nov., and Lentzea miocenensis, sp. nov., rare actinobacteria from Sokolov Coal Basin, Miocene lacustrine sediment, Czech Republic.</title>
        <authorList>
            <person name="Lara A."/>
            <person name="Kotroba L."/>
            <person name="Nouioui I."/>
            <person name="Neumann-Schaal M."/>
            <person name="Mast Y."/>
            <person name="Chronakova A."/>
        </authorList>
    </citation>
    <scope>NUCLEOTIDE SEQUENCE [LARGE SCALE GENOMIC DNA]</scope>
    <source>
        <strain evidence="1 2">BCCO 10_0061</strain>
    </source>
</reference>
<dbReference type="Pfam" id="PF13374">
    <property type="entry name" value="TPR_10"/>
    <property type="match status" value="1"/>
</dbReference>
<dbReference type="SUPFAM" id="SSF48452">
    <property type="entry name" value="TPR-like"/>
    <property type="match status" value="2"/>
</dbReference>
<dbReference type="Gene3D" id="3.40.50.300">
    <property type="entry name" value="P-loop containing nucleotide triphosphate hydrolases"/>
    <property type="match status" value="2"/>
</dbReference>
<gene>
    <name evidence="1" type="primary">fxsT</name>
    <name evidence="1" type="ORF">SK854_34945</name>
</gene>
<accession>A0ABU4V6C6</accession>
<dbReference type="Gene3D" id="1.25.40.10">
    <property type="entry name" value="Tetratricopeptide repeat domain"/>
    <property type="match status" value="2"/>
</dbReference>
<dbReference type="SUPFAM" id="SSF52540">
    <property type="entry name" value="P-loop containing nucleoside triphosphate hydrolases"/>
    <property type="match status" value="2"/>
</dbReference>
<dbReference type="PANTHER" id="PTHR46082">
    <property type="entry name" value="ATP/GTP-BINDING PROTEIN-RELATED"/>
    <property type="match status" value="1"/>
</dbReference>
<dbReference type="Pfam" id="PF13424">
    <property type="entry name" value="TPR_12"/>
    <property type="match status" value="1"/>
</dbReference>
<keyword evidence="2" id="KW-1185">Reference proteome</keyword>
<dbReference type="PANTHER" id="PTHR46082:SF6">
    <property type="entry name" value="AAA+ ATPASE DOMAIN-CONTAINING PROTEIN-RELATED"/>
    <property type="match status" value="1"/>
</dbReference>
<dbReference type="NCBIfam" id="NF040586">
    <property type="entry name" value="FxSxx_TPR"/>
    <property type="match status" value="1"/>
</dbReference>
<evidence type="ECO:0000313" key="1">
    <source>
        <dbReference type="EMBL" id="MDX8147352.1"/>
    </source>
</evidence>
<dbReference type="EMBL" id="JAXAVU010000014">
    <property type="protein sequence ID" value="MDX8147352.1"/>
    <property type="molecule type" value="Genomic_DNA"/>
</dbReference>
<name>A0ABU4V6C6_9PSEU</name>
<evidence type="ECO:0000313" key="2">
    <source>
        <dbReference type="Proteomes" id="UP001285352"/>
    </source>
</evidence>
<comment type="caution">
    <text evidence="1">The sequence shown here is derived from an EMBL/GenBank/DDBJ whole genome shotgun (WGS) entry which is preliminary data.</text>
</comment>
<dbReference type="RefSeq" id="WP_319979408.1">
    <property type="nucleotide sequence ID" value="NZ_JAXAVU010000014.1"/>
</dbReference>
<dbReference type="InterPro" id="IPR053137">
    <property type="entry name" value="NLR-like"/>
</dbReference>
<proteinExistence type="predicted"/>
<dbReference type="InterPro" id="IPR011990">
    <property type="entry name" value="TPR-like_helical_dom_sf"/>
</dbReference>
<sequence length="1223" mass="133128">MRTVVAFLSPGAGTGQTGTLANLAVVLAGAGKRVLVLDWVPELPRTSDYLAPFLVDHLSLDDVLGARLVSALAANLGQVPDAEVERYALLDSGGFVDVVKVARVPVPQDGTSPRDLRELLLGTDYDQVLVDAAVSPRRDAAHAVVAELCDAVALCFAPRPGVPERAAELGRAVRRQSSRPVDFIPVATMFDEQYLNQAERALGAIRAAFAELLRDQERRLLPRGVVEIPYRPYDAFRPQLTVLVESPVIESRLLTAYGELAAAVTHDEILAVPAVSPLIASRYRRLYGLDAGAEPPPLVLLHAAPGRAWADWIRGQMEAAGMNVLARPEAGAGTVQVAFVETDGGIDQAVRAALDDLVAAVAERNGSVEVTRLLVTSDLDGTNDVDAITVSLADTTEVRARQRLVAHFGLVDTRGSLAVEGSRFPGSSPRVLVLPQRNSDFVGRDHELEHLRDRFRPGQSAQVQITGPPGIGKSEFAREYAHRFAHDYDLVHWVTAHDQQALADAMGNLTAQVRDVVGIRGGDVLRALATDPANRWLVVYDNADDPDLIDTLPSAVGAGHVVITTTRPHPLAGEELALAELSADESTLLLSRHVPELSAEDAQAAAQAVRHQPLAVELVAAWLGQVVQSAGDPTHAEWAVRELLSRLAEVPLDHDAAVDEQVVGLHVATLRTSALGRVTVLLAEMCAFLSPEGADIRMLRASAVWHALMAAAGDDAALLEGGADELDSVLWMGARYGLLDVDWGRRPLVRMHRVVQAALRDLMPAETRAERRDQVLTALAAYAPSDVDNDHASGVRRYAELQKHVVFSGALQSTAEPVRRWMVSQVRHAYLDGPPARLRVVLDVAQGLIDRWSAEFGEDDGLLLRLRGQIANLHRILGDNHSALALDDAVLARQRRLLSPDHPQALITARGRGGDLRGLGQFAEALLEDQVTYAGLRRSLGDDHPHTRTAANNLALSHYLAGEAEAALRVERDNYQRRLRLFGQNEMQTWWSMCSIGIYLRELGRFQESVEALRSAREHVQLLRPATNPLELRIRWNQAITDRQTGRVPVAADRNRETLADYGERLGPEHPWTLGCRLSLAHDLRRLGDLASAARHAAISLNGFTQEVGLDARHPFVTVCCVAIGRIRLDEGDLGEADALISRGRAEFGSQLGEAHPWTLAARYYAAAVADARGEHDQVRALMTALHEDHVELLGLKHPYTEVTRAYLRDGSWGPLDLDVPQT</sequence>
<organism evidence="1 2">
    <name type="scientific">Lentzea sokolovensis</name>
    <dbReference type="NCBI Taxonomy" id="3095429"/>
    <lineage>
        <taxon>Bacteria</taxon>
        <taxon>Bacillati</taxon>
        <taxon>Actinomycetota</taxon>
        <taxon>Actinomycetes</taxon>
        <taxon>Pseudonocardiales</taxon>
        <taxon>Pseudonocardiaceae</taxon>
        <taxon>Lentzea</taxon>
    </lineage>
</organism>
<reference evidence="1 2" key="2">
    <citation type="submission" date="2023-11" db="EMBL/GenBank/DDBJ databases">
        <authorList>
            <person name="Lara A.C."/>
            <person name="Chronakova A."/>
        </authorList>
    </citation>
    <scope>NUCLEOTIDE SEQUENCE [LARGE SCALE GENOMIC DNA]</scope>
    <source>
        <strain evidence="1 2">BCCO 10_0061</strain>
    </source>
</reference>